<evidence type="ECO:0000256" key="1">
    <source>
        <dbReference type="ARBA" id="ARBA00004651"/>
    </source>
</evidence>
<feature type="transmembrane region" description="Helical" evidence="6">
    <location>
        <begin position="6"/>
        <end position="30"/>
    </location>
</feature>
<feature type="transmembrane region" description="Helical" evidence="6">
    <location>
        <begin position="174"/>
        <end position="193"/>
    </location>
</feature>
<sequence>MSTQAVTAFLLYVLINAFTPGPGNILALNTVANYGWSKGRKLFLGIFSGYYAVQIICAIFVFGLNELLNPVMSIMKYIGAAYILYLSIHVAISKPIETEEKKSASFWKGFMLQFVNVKIYLFGVTALSGYVVRYYSTLEMLILFELIIATIGTIATLTWIFLGKIFSQAYQKHFRIINIILAVVLLQCAWSMLFE</sequence>
<evidence type="ECO:0000256" key="6">
    <source>
        <dbReference type="SAM" id="Phobius"/>
    </source>
</evidence>
<organism evidence="7 8">
    <name type="scientific">Dehalobacter restrictus</name>
    <dbReference type="NCBI Taxonomy" id="55583"/>
    <lineage>
        <taxon>Bacteria</taxon>
        <taxon>Bacillati</taxon>
        <taxon>Bacillota</taxon>
        <taxon>Clostridia</taxon>
        <taxon>Eubacteriales</taxon>
        <taxon>Desulfitobacteriaceae</taxon>
        <taxon>Dehalobacter</taxon>
    </lineage>
</organism>
<dbReference type="Proteomes" id="UP000430508">
    <property type="component" value="Chromosome"/>
</dbReference>
<dbReference type="AlphaFoldDB" id="A0A857DJH9"/>
<proteinExistence type="predicted"/>
<comment type="subcellular location">
    <subcellularLocation>
        <location evidence="1">Cell membrane</location>
        <topology evidence="1">Multi-pass membrane protein</topology>
    </subcellularLocation>
</comment>
<evidence type="ECO:0000256" key="5">
    <source>
        <dbReference type="ARBA" id="ARBA00023136"/>
    </source>
</evidence>
<dbReference type="PANTHER" id="PTHR30086">
    <property type="entry name" value="ARGININE EXPORTER PROTEIN ARGO"/>
    <property type="match status" value="1"/>
</dbReference>
<evidence type="ECO:0000313" key="8">
    <source>
        <dbReference type="Proteomes" id="UP000430508"/>
    </source>
</evidence>
<accession>A0A857DJH9</accession>
<feature type="transmembrane region" description="Helical" evidence="6">
    <location>
        <begin position="74"/>
        <end position="93"/>
    </location>
</feature>
<dbReference type="Pfam" id="PF01810">
    <property type="entry name" value="LysE"/>
    <property type="match status" value="1"/>
</dbReference>
<name>A0A857DJH9_9FIRM</name>
<dbReference type="PANTHER" id="PTHR30086:SF20">
    <property type="entry name" value="ARGININE EXPORTER PROTEIN ARGO-RELATED"/>
    <property type="match status" value="1"/>
</dbReference>
<keyword evidence="5 6" id="KW-0472">Membrane</keyword>
<reference evidence="7 8" key="1">
    <citation type="submission" date="2019-12" db="EMBL/GenBank/DDBJ databases">
        <title>Sequence classification of anaerobic respiratory reductive dehalogenases: First we see many, then we see few.</title>
        <authorList>
            <person name="Molenda O."/>
            <person name="Puentes Jacome L.A."/>
            <person name="Cao X."/>
            <person name="Nesbo C.L."/>
            <person name="Tang S."/>
            <person name="Morson N."/>
            <person name="Patron J."/>
            <person name="Lomheim L."/>
            <person name="Wishart D.S."/>
            <person name="Edwards E.A."/>
        </authorList>
    </citation>
    <scope>NUCLEOTIDE SEQUENCE [LARGE SCALE GENOMIC DNA]</scope>
    <source>
        <strain evidence="7 8">12DCA</strain>
    </source>
</reference>
<feature type="transmembrane region" description="Helical" evidence="6">
    <location>
        <begin position="114"/>
        <end position="135"/>
    </location>
</feature>
<protein>
    <submittedName>
        <fullName evidence="7">LysE family transporter</fullName>
    </submittedName>
</protein>
<dbReference type="RefSeq" id="WP_158208453.1">
    <property type="nucleotide sequence ID" value="NZ_CP046996.1"/>
</dbReference>
<dbReference type="GO" id="GO:0033228">
    <property type="term" value="P:cysteine export across plasma membrane"/>
    <property type="evidence" value="ECO:0007669"/>
    <property type="project" value="TreeGrafter"/>
</dbReference>
<dbReference type="InterPro" id="IPR001123">
    <property type="entry name" value="LeuE-type"/>
</dbReference>
<evidence type="ECO:0000313" key="7">
    <source>
        <dbReference type="EMBL" id="QHA01117.1"/>
    </source>
</evidence>
<evidence type="ECO:0000256" key="2">
    <source>
        <dbReference type="ARBA" id="ARBA00022475"/>
    </source>
</evidence>
<dbReference type="EMBL" id="CP046996">
    <property type="protein sequence ID" value="QHA01117.1"/>
    <property type="molecule type" value="Genomic_DNA"/>
</dbReference>
<dbReference type="GO" id="GO:0015171">
    <property type="term" value="F:amino acid transmembrane transporter activity"/>
    <property type="evidence" value="ECO:0007669"/>
    <property type="project" value="TreeGrafter"/>
</dbReference>
<gene>
    <name evidence="7" type="ORF">GQ588_10975</name>
</gene>
<evidence type="ECO:0000256" key="4">
    <source>
        <dbReference type="ARBA" id="ARBA00022989"/>
    </source>
</evidence>
<keyword evidence="2" id="KW-1003">Cell membrane</keyword>
<feature type="transmembrane region" description="Helical" evidence="6">
    <location>
        <begin position="42"/>
        <end position="62"/>
    </location>
</feature>
<feature type="transmembrane region" description="Helical" evidence="6">
    <location>
        <begin position="141"/>
        <end position="162"/>
    </location>
</feature>
<evidence type="ECO:0000256" key="3">
    <source>
        <dbReference type="ARBA" id="ARBA00022692"/>
    </source>
</evidence>
<keyword evidence="3 6" id="KW-0812">Transmembrane</keyword>
<keyword evidence="4 6" id="KW-1133">Transmembrane helix</keyword>
<dbReference type="GO" id="GO:0005886">
    <property type="term" value="C:plasma membrane"/>
    <property type="evidence" value="ECO:0007669"/>
    <property type="project" value="UniProtKB-SubCell"/>
</dbReference>